<dbReference type="AlphaFoldDB" id="A0AAQ3UES0"/>
<name>A0AAQ3UES0_PASNO</name>
<protein>
    <submittedName>
        <fullName evidence="1">Uncharacterized protein</fullName>
    </submittedName>
</protein>
<sequence>MVSCASVPAASELRHSCSTPASDVHSGVATSNDGRWILVRLPRSPLSSPSPSPSPSPTHSLHLLLGFERRIQWPRRAHPPATSTSSFPCHCSLLHTSEGSTNAQQGHDAAFQLSCNTTCSEPIWRIVCDCIMLYVDVVRACAAAGEVGVGGGDGRLPCSNHQWTCVRTVPNGGNCQQMPCCPRNGPALTINGIQKGVLLLM</sequence>
<organism evidence="1 2">
    <name type="scientific">Paspalum notatum var. saurae</name>
    <dbReference type="NCBI Taxonomy" id="547442"/>
    <lineage>
        <taxon>Eukaryota</taxon>
        <taxon>Viridiplantae</taxon>
        <taxon>Streptophyta</taxon>
        <taxon>Embryophyta</taxon>
        <taxon>Tracheophyta</taxon>
        <taxon>Spermatophyta</taxon>
        <taxon>Magnoliopsida</taxon>
        <taxon>Liliopsida</taxon>
        <taxon>Poales</taxon>
        <taxon>Poaceae</taxon>
        <taxon>PACMAD clade</taxon>
        <taxon>Panicoideae</taxon>
        <taxon>Andropogonodae</taxon>
        <taxon>Paspaleae</taxon>
        <taxon>Paspalinae</taxon>
        <taxon>Paspalum</taxon>
    </lineage>
</organism>
<evidence type="ECO:0000313" key="2">
    <source>
        <dbReference type="Proteomes" id="UP001341281"/>
    </source>
</evidence>
<dbReference type="EMBL" id="CP144752">
    <property type="protein sequence ID" value="WVZ90541.1"/>
    <property type="molecule type" value="Genomic_DNA"/>
</dbReference>
<gene>
    <name evidence="1" type="ORF">U9M48_036834</name>
</gene>
<evidence type="ECO:0000313" key="1">
    <source>
        <dbReference type="EMBL" id="WVZ90541.1"/>
    </source>
</evidence>
<keyword evidence="2" id="KW-1185">Reference proteome</keyword>
<proteinExistence type="predicted"/>
<dbReference type="Proteomes" id="UP001341281">
    <property type="component" value="Chromosome 08"/>
</dbReference>
<accession>A0AAQ3UES0</accession>
<reference evidence="1 2" key="1">
    <citation type="submission" date="2024-02" db="EMBL/GenBank/DDBJ databases">
        <title>High-quality chromosome-scale genome assembly of Pensacola bahiagrass (Paspalum notatum Flugge var. saurae).</title>
        <authorList>
            <person name="Vega J.M."/>
            <person name="Podio M."/>
            <person name="Orjuela J."/>
            <person name="Siena L.A."/>
            <person name="Pessino S.C."/>
            <person name="Combes M.C."/>
            <person name="Mariac C."/>
            <person name="Albertini E."/>
            <person name="Pupilli F."/>
            <person name="Ortiz J.P.A."/>
            <person name="Leblanc O."/>
        </authorList>
    </citation>
    <scope>NUCLEOTIDE SEQUENCE [LARGE SCALE GENOMIC DNA]</scope>
    <source>
        <strain evidence="1">R1</strain>
        <tissue evidence="1">Leaf</tissue>
    </source>
</reference>